<dbReference type="CDD" id="cd06170">
    <property type="entry name" value="LuxR_C_like"/>
    <property type="match status" value="1"/>
</dbReference>
<dbReference type="InterPro" id="IPR000792">
    <property type="entry name" value="Tscrpt_reg_LuxR_C"/>
</dbReference>
<dbReference type="SMART" id="SM00421">
    <property type="entry name" value="HTH_LUXR"/>
    <property type="match status" value="1"/>
</dbReference>
<dbReference type="EMBL" id="FLUV01001383">
    <property type="protein sequence ID" value="SBW22896.1"/>
    <property type="molecule type" value="Genomic_DNA"/>
</dbReference>
<dbReference type="PANTHER" id="PTHR44688:SF16">
    <property type="entry name" value="DNA-BINDING TRANSCRIPTIONAL ACTIVATOR DEVR_DOSR"/>
    <property type="match status" value="1"/>
</dbReference>
<dbReference type="InterPro" id="IPR036388">
    <property type="entry name" value="WH-like_DNA-bd_sf"/>
</dbReference>
<dbReference type="GO" id="GO:0006355">
    <property type="term" value="P:regulation of DNA-templated transcription"/>
    <property type="evidence" value="ECO:0007669"/>
    <property type="project" value="InterPro"/>
</dbReference>
<dbReference type="PANTHER" id="PTHR44688">
    <property type="entry name" value="DNA-BINDING TRANSCRIPTIONAL ACTIVATOR DEVR_DOSR"/>
    <property type="match status" value="1"/>
</dbReference>
<evidence type="ECO:0000256" key="1">
    <source>
        <dbReference type="ARBA" id="ARBA00023015"/>
    </source>
</evidence>
<keyword evidence="1" id="KW-0805">Transcription regulation</keyword>
<keyword evidence="6" id="KW-1185">Reference proteome</keyword>
<dbReference type="Proteomes" id="UP000199013">
    <property type="component" value="Unassembled WGS sequence"/>
</dbReference>
<organism evidence="5 6">
    <name type="scientific">Candidatus Protofrankia californiensis</name>
    <dbReference type="NCBI Taxonomy" id="1839754"/>
    <lineage>
        <taxon>Bacteria</taxon>
        <taxon>Bacillati</taxon>
        <taxon>Actinomycetota</taxon>
        <taxon>Actinomycetes</taxon>
        <taxon>Frankiales</taxon>
        <taxon>Frankiaceae</taxon>
        <taxon>Protofrankia</taxon>
    </lineage>
</organism>
<keyword evidence="2" id="KW-0238">DNA-binding</keyword>
<feature type="domain" description="HTH luxR-type" evidence="4">
    <location>
        <begin position="167"/>
        <end position="234"/>
    </location>
</feature>
<sequence length="240" mass="26319">MSYPAAAQFLRAAVPGVIRSYRDGLRAVRSPLSIGGHAWPMSHDQALAILEDCIAELAGEQSRGWAEAKRNSRLVGMDRALHGIHMAESLRAVEILWSAMQPTVRAAIKYEVPARRTSVLLLVSNAFRVSAGIRIYAEALGYFDVIRRTPEDVVDSEDKNDRQGSAVVCTAAYMGLSQREREILDGVTRALTNRQIAQELGIKTATVKRHLNNIYGKLQAVSRVDAVNKAFGRVHSGVAL</sequence>
<dbReference type="PROSITE" id="PS50043">
    <property type="entry name" value="HTH_LUXR_2"/>
    <property type="match status" value="1"/>
</dbReference>
<dbReference type="SUPFAM" id="SSF46894">
    <property type="entry name" value="C-terminal effector domain of the bipartite response regulators"/>
    <property type="match status" value="1"/>
</dbReference>
<evidence type="ECO:0000313" key="5">
    <source>
        <dbReference type="EMBL" id="SBW22896.1"/>
    </source>
</evidence>
<proteinExistence type="predicted"/>
<dbReference type="PRINTS" id="PR00038">
    <property type="entry name" value="HTHLUXR"/>
</dbReference>
<gene>
    <name evidence="5" type="ORF">FDG2_3282</name>
</gene>
<accession>A0A1C3NZA6</accession>
<evidence type="ECO:0000256" key="2">
    <source>
        <dbReference type="ARBA" id="ARBA00023125"/>
    </source>
</evidence>
<dbReference type="Pfam" id="PF00196">
    <property type="entry name" value="GerE"/>
    <property type="match status" value="1"/>
</dbReference>
<evidence type="ECO:0000313" key="6">
    <source>
        <dbReference type="Proteomes" id="UP000199013"/>
    </source>
</evidence>
<reference evidence="6" key="1">
    <citation type="submission" date="2016-02" db="EMBL/GenBank/DDBJ databases">
        <authorList>
            <person name="Wibberg D."/>
        </authorList>
    </citation>
    <scope>NUCLEOTIDE SEQUENCE [LARGE SCALE GENOMIC DNA]</scope>
</reference>
<protein>
    <recommendedName>
        <fullName evidence="4">HTH luxR-type domain-containing protein</fullName>
    </recommendedName>
</protein>
<dbReference type="InterPro" id="IPR016032">
    <property type="entry name" value="Sig_transdc_resp-reg_C-effctor"/>
</dbReference>
<evidence type="ECO:0000259" key="4">
    <source>
        <dbReference type="PROSITE" id="PS50043"/>
    </source>
</evidence>
<evidence type="ECO:0000256" key="3">
    <source>
        <dbReference type="ARBA" id="ARBA00023163"/>
    </source>
</evidence>
<dbReference type="GO" id="GO:0003677">
    <property type="term" value="F:DNA binding"/>
    <property type="evidence" value="ECO:0007669"/>
    <property type="project" value="UniProtKB-KW"/>
</dbReference>
<dbReference type="AlphaFoldDB" id="A0A1C3NZA6"/>
<dbReference type="Gene3D" id="1.10.10.10">
    <property type="entry name" value="Winged helix-like DNA-binding domain superfamily/Winged helix DNA-binding domain"/>
    <property type="match status" value="1"/>
</dbReference>
<name>A0A1C3NZA6_9ACTN</name>
<keyword evidence="3" id="KW-0804">Transcription</keyword>